<dbReference type="EMBL" id="CAJNJA010013919">
    <property type="protein sequence ID" value="CAE7332054.1"/>
    <property type="molecule type" value="Genomic_DNA"/>
</dbReference>
<organism evidence="1 2">
    <name type="scientific">Symbiodinium necroappetens</name>
    <dbReference type="NCBI Taxonomy" id="1628268"/>
    <lineage>
        <taxon>Eukaryota</taxon>
        <taxon>Sar</taxon>
        <taxon>Alveolata</taxon>
        <taxon>Dinophyceae</taxon>
        <taxon>Suessiales</taxon>
        <taxon>Symbiodiniaceae</taxon>
        <taxon>Symbiodinium</taxon>
    </lineage>
</organism>
<reference evidence="1" key="1">
    <citation type="submission" date="2021-02" db="EMBL/GenBank/DDBJ databases">
        <authorList>
            <person name="Dougan E. K."/>
            <person name="Rhodes N."/>
            <person name="Thang M."/>
            <person name="Chan C."/>
        </authorList>
    </citation>
    <scope>NUCLEOTIDE SEQUENCE</scope>
</reference>
<dbReference type="OrthoDB" id="405876at2759"/>
<gene>
    <name evidence="1" type="ORF">SNEC2469_LOCUS8435</name>
</gene>
<protein>
    <submittedName>
        <fullName evidence="1">Uncharacterized protein</fullName>
    </submittedName>
</protein>
<keyword evidence="2" id="KW-1185">Reference proteome</keyword>
<name>A0A812P7G5_9DINO</name>
<proteinExistence type="predicted"/>
<dbReference type="Proteomes" id="UP000601435">
    <property type="component" value="Unassembled WGS sequence"/>
</dbReference>
<comment type="caution">
    <text evidence="1">The sequence shown here is derived from an EMBL/GenBank/DDBJ whole genome shotgun (WGS) entry which is preliminary data.</text>
</comment>
<sequence>MPASMLLRPSMCNAACEPRQLHGHVSACLTWIRFRSPTSPERWSNTWASGSRQVLFG</sequence>
<accession>A0A812P7G5</accession>
<evidence type="ECO:0000313" key="1">
    <source>
        <dbReference type="EMBL" id="CAE7332054.1"/>
    </source>
</evidence>
<evidence type="ECO:0000313" key="2">
    <source>
        <dbReference type="Proteomes" id="UP000601435"/>
    </source>
</evidence>
<dbReference type="AlphaFoldDB" id="A0A812P7G5"/>